<accession>A0A8H3U0S9</accession>
<protein>
    <submittedName>
        <fullName evidence="2">Uncharacterized protein</fullName>
    </submittedName>
</protein>
<dbReference type="OrthoDB" id="2596693at2759"/>
<feature type="region of interest" description="Disordered" evidence="1">
    <location>
        <begin position="46"/>
        <end position="66"/>
    </location>
</feature>
<sequence>MPRVATFAPTGIGYCTHNRGGGKRCGRETDYKPDGVGRYSECPVHRTRGMEKSRRRREAAGKMPRRRRLEATTLGSGMTMGSDSQGEQNRVFWGSQGVSASMLNASSNDFAESVPSGIPLHLPIPEDINPSTSAFSTIEGSEITNTAATGGPNPAATQSEPFDNRESFDDQHMSDNIPHEPLSSEPRRVEARRVEAPLDPAASEADRRATIWSEHSEAMKQIKDDVDSMLATLWARDTDPRDLQDLFTAMKKEVKQTRLRLLS</sequence>
<feature type="compositionally biased region" description="Basic residues" evidence="1">
    <location>
        <begin position="53"/>
        <end position="66"/>
    </location>
</feature>
<feature type="compositionally biased region" description="Basic and acidic residues" evidence="1">
    <location>
        <begin position="162"/>
        <end position="173"/>
    </location>
</feature>
<dbReference type="Proteomes" id="UP000620104">
    <property type="component" value="Unassembled WGS sequence"/>
</dbReference>
<dbReference type="EMBL" id="BLZA01000058">
    <property type="protein sequence ID" value="GHJ90378.1"/>
    <property type="molecule type" value="Genomic_DNA"/>
</dbReference>
<organism evidence="2 3">
    <name type="scientific">Naganishia liquefaciens</name>
    <dbReference type="NCBI Taxonomy" id="104408"/>
    <lineage>
        <taxon>Eukaryota</taxon>
        <taxon>Fungi</taxon>
        <taxon>Dikarya</taxon>
        <taxon>Basidiomycota</taxon>
        <taxon>Agaricomycotina</taxon>
        <taxon>Tremellomycetes</taxon>
        <taxon>Filobasidiales</taxon>
        <taxon>Filobasidiaceae</taxon>
        <taxon>Naganishia</taxon>
    </lineage>
</organism>
<feature type="region of interest" description="Disordered" evidence="1">
    <location>
        <begin position="144"/>
        <end position="209"/>
    </location>
</feature>
<proteinExistence type="predicted"/>
<feature type="compositionally biased region" description="Basic and acidic residues" evidence="1">
    <location>
        <begin position="185"/>
        <end position="196"/>
    </location>
</feature>
<reference evidence="2" key="1">
    <citation type="submission" date="2020-07" db="EMBL/GenBank/DDBJ databases">
        <title>Draft Genome Sequence of a Deep-Sea Yeast, Naganishia (Cryptococcus) liquefaciens strain N6.</title>
        <authorList>
            <person name="Han Y.W."/>
            <person name="Kajitani R."/>
            <person name="Morimoto H."/>
            <person name="Parhat M."/>
            <person name="Tsubouchi H."/>
            <person name="Bakenova O."/>
            <person name="Ogata M."/>
            <person name="Argunhan B."/>
            <person name="Aoki R."/>
            <person name="Kajiwara S."/>
            <person name="Itoh T."/>
            <person name="Iwasaki H."/>
        </authorList>
    </citation>
    <scope>NUCLEOTIDE SEQUENCE</scope>
    <source>
        <strain evidence="2">N6</strain>
    </source>
</reference>
<feature type="compositionally biased region" description="Low complexity" evidence="1">
    <location>
        <begin position="144"/>
        <end position="157"/>
    </location>
</feature>
<evidence type="ECO:0000313" key="3">
    <source>
        <dbReference type="Proteomes" id="UP000620104"/>
    </source>
</evidence>
<evidence type="ECO:0000313" key="2">
    <source>
        <dbReference type="EMBL" id="GHJ90378.1"/>
    </source>
</evidence>
<evidence type="ECO:0000256" key="1">
    <source>
        <dbReference type="SAM" id="MobiDB-lite"/>
    </source>
</evidence>
<comment type="caution">
    <text evidence="2">The sequence shown here is derived from an EMBL/GenBank/DDBJ whole genome shotgun (WGS) entry which is preliminary data.</text>
</comment>
<dbReference type="AlphaFoldDB" id="A0A8H3U0S9"/>
<keyword evidence="3" id="KW-1185">Reference proteome</keyword>
<gene>
    <name evidence="2" type="ORF">NliqN6_6780</name>
</gene>
<name>A0A8H3U0S9_9TREE</name>